<reference evidence="1 2" key="1">
    <citation type="journal article" date="2018" name="Sci. Rep.">
        <title>Genomic signatures of local adaptation to the degree of environmental predictability in rotifers.</title>
        <authorList>
            <person name="Franch-Gras L."/>
            <person name="Hahn C."/>
            <person name="Garcia-Roger E.M."/>
            <person name="Carmona M.J."/>
            <person name="Serra M."/>
            <person name="Gomez A."/>
        </authorList>
    </citation>
    <scope>NUCLEOTIDE SEQUENCE [LARGE SCALE GENOMIC DNA]</scope>
    <source>
        <strain evidence="1">HYR1</strain>
    </source>
</reference>
<accession>A0A3M7SW14</accession>
<keyword evidence="2" id="KW-1185">Reference proteome</keyword>
<dbReference type="OrthoDB" id="10260387at2759"/>
<dbReference type="AlphaFoldDB" id="A0A3M7SW14"/>
<sequence length="159" mass="17717">MEKVINSILNEVKYVPKCGAPGNLVVFGPNALPILTGSDCSSVIFAAAEYGKGRVFVTSHELYLTNFTKFPKEFSNLWQNIKNWLTKDQIIDDENDIKNIEDFTSSSELIKSAPKIVKWNGSAHINEIFVDQFLKKYVQNGGSVLCGLCPWGQDLNAID</sequence>
<protein>
    <submittedName>
        <fullName evidence="1">TRPM8 channel-associated factor 2-like</fullName>
    </submittedName>
</protein>
<evidence type="ECO:0000313" key="2">
    <source>
        <dbReference type="Proteomes" id="UP000276133"/>
    </source>
</evidence>
<proteinExistence type="predicted"/>
<gene>
    <name evidence="1" type="ORF">BpHYR1_012498</name>
</gene>
<dbReference type="Proteomes" id="UP000276133">
    <property type="component" value="Unassembled WGS sequence"/>
</dbReference>
<dbReference type="EMBL" id="REGN01000698">
    <property type="protein sequence ID" value="RNA39892.1"/>
    <property type="molecule type" value="Genomic_DNA"/>
</dbReference>
<comment type="caution">
    <text evidence="1">The sequence shown here is derived from an EMBL/GenBank/DDBJ whole genome shotgun (WGS) entry which is preliminary data.</text>
</comment>
<evidence type="ECO:0000313" key="1">
    <source>
        <dbReference type="EMBL" id="RNA39892.1"/>
    </source>
</evidence>
<organism evidence="1 2">
    <name type="scientific">Brachionus plicatilis</name>
    <name type="common">Marine rotifer</name>
    <name type="synonym">Brachionus muelleri</name>
    <dbReference type="NCBI Taxonomy" id="10195"/>
    <lineage>
        <taxon>Eukaryota</taxon>
        <taxon>Metazoa</taxon>
        <taxon>Spiralia</taxon>
        <taxon>Gnathifera</taxon>
        <taxon>Rotifera</taxon>
        <taxon>Eurotatoria</taxon>
        <taxon>Monogononta</taxon>
        <taxon>Pseudotrocha</taxon>
        <taxon>Ploima</taxon>
        <taxon>Brachionidae</taxon>
        <taxon>Brachionus</taxon>
    </lineage>
</organism>
<name>A0A3M7SW14_BRAPC</name>